<dbReference type="AlphaFoldDB" id="A0A1G1V2Y9"/>
<sequence>MARISVVINTLNEEKNLPRALNSVKKLADEIIVVDMESTDKTCEIAKKFGAKVFLHKPTGYVEPARNFAISKATGDWILVLDADEEVPLALSRELREIPLRRDLADFYRLPRKNIVFDKWLQHSRWWPDYNVRFFKKGAVVWLDTIHSVPHTEGEGADVPPEEELAIIHYNYNSVSDYLTRMLRYTEVQAKDLAKKGYKFSWIDLIQKPMGEFLSRFFAGEGYKDGVHGLVLALLQAFSEMIVVVRVWEAQGFKNVGLGKTELDQTFAKAEYELDYWMQQSRVRRYSLPQKFLRKLTLRDRRVSGSR</sequence>
<dbReference type="InterPro" id="IPR029044">
    <property type="entry name" value="Nucleotide-diphossugar_trans"/>
</dbReference>
<organism evidence="2 3">
    <name type="scientific">Candidatus Blackburnbacteria bacterium RIFCSPHIGHO2_01_FULL_43_15b</name>
    <dbReference type="NCBI Taxonomy" id="1797513"/>
    <lineage>
        <taxon>Bacteria</taxon>
        <taxon>Candidatus Blackburniibacteriota</taxon>
    </lineage>
</organism>
<dbReference type="Gene3D" id="3.90.550.10">
    <property type="entry name" value="Spore Coat Polysaccharide Biosynthesis Protein SpsA, Chain A"/>
    <property type="match status" value="1"/>
</dbReference>
<dbReference type="Pfam" id="PF00535">
    <property type="entry name" value="Glycos_transf_2"/>
    <property type="match status" value="1"/>
</dbReference>
<dbReference type="InterPro" id="IPR001173">
    <property type="entry name" value="Glyco_trans_2-like"/>
</dbReference>
<accession>A0A1G1V2Y9</accession>
<dbReference type="CDD" id="cd02511">
    <property type="entry name" value="Beta4Glucosyltransferase"/>
    <property type="match status" value="1"/>
</dbReference>
<protein>
    <recommendedName>
        <fullName evidence="1">Glycosyltransferase 2-like domain-containing protein</fullName>
    </recommendedName>
</protein>
<dbReference type="Proteomes" id="UP000177967">
    <property type="component" value="Unassembled WGS sequence"/>
</dbReference>
<gene>
    <name evidence="2" type="ORF">A2782_02795</name>
</gene>
<evidence type="ECO:0000259" key="1">
    <source>
        <dbReference type="Pfam" id="PF00535"/>
    </source>
</evidence>
<dbReference type="STRING" id="1797513.A2782_02795"/>
<dbReference type="PANTHER" id="PTHR43630">
    <property type="entry name" value="POLY-BETA-1,6-N-ACETYL-D-GLUCOSAMINE SYNTHASE"/>
    <property type="match status" value="1"/>
</dbReference>
<name>A0A1G1V2Y9_9BACT</name>
<comment type="caution">
    <text evidence="2">The sequence shown here is derived from an EMBL/GenBank/DDBJ whole genome shotgun (WGS) entry which is preliminary data.</text>
</comment>
<dbReference type="PANTHER" id="PTHR43630:SF2">
    <property type="entry name" value="GLYCOSYLTRANSFERASE"/>
    <property type="match status" value="1"/>
</dbReference>
<dbReference type="EMBL" id="MHBW01000005">
    <property type="protein sequence ID" value="OGY09742.1"/>
    <property type="molecule type" value="Genomic_DNA"/>
</dbReference>
<proteinExistence type="predicted"/>
<reference evidence="2 3" key="1">
    <citation type="journal article" date="2016" name="Nat. Commun.">
        <title>Thousands of microbial genomes shed light on interconnected biogeochemical processes in an aquifer system.</title>
        <authorList>
            <person name="Anantharaman K."/>
            <person name="Brown C.T."/>
            <person name="Hug L.A."/>
            <person name="Sharon I."/>
            <person name="Castelle C.J."/>
            <person name="Probst A.J."/>
            <person name="Thomas B.C."/>
            <person name="Singh A."/>
            <person name="Wilkins M.J."/>
            <person name="Karaoz U."/>
            <person name="Brodie E.L."/>
            <person name="Williams K.H."/>
            <person name="Hubbard S.S."/>
            <person name="Banfield J.F."/>
        </authorList>
    </citation>
    <scope>NUCLEOTIDE SEQUENCE [LARGE SCALE GENOMIC DNA]</scope>
</reference>
<dbReference type="SUPFAM" id="SSF53448">
    <property type="entry name" value="Nucleotide-diphospho-sugar transferases"/>
    <property type="match status" value="1"/>
</dbReference>
<feature type="domain" description="Glycosyltransferase 2-like" evidence="1">
    <location>
        <begin position="5"/>
        <end position="130"/>
    </location>
</feature>
<evidence type="ECO:0000313" key="2">
    <source>
        <dbReference type="EMBL" id="OGY09742.1"/>
    </source>
</evidence>
<evidence type="ECO:0000313" key="3">
    <source>
        <dbReference type="Proteomes" id="UP000177967"/>
    </source>
</evidence>